<dbReference type="Pfam" id="PF20662">
    <property type="entry name" value="COG4_C"/>
    <property type="match status" value="1"/>
</dbReference>
<dbReference type="AlphaFoldDB" id="A0A0J9XJW4"/>
<evidence type="ECO:0000313" key="11">
    <source>
        <dbReference type="Proteomes" id="UP000242525"/>
    </source>
</evidence>
<dbReference type="OrthoDB" id="47059at2759"/>
<evidence type="ECO:0000256" key="5">
    <source>
        <dbReference type="ARBA" id="ARBA00022927"/>
    </source>
</evidence>
<evidence type="ECO:0000256" key="4">
    <source>
        <dbReference type="ARBA" id="ARBA00022448"/>
    </source>
</evidence>
<dbReference type="Gene3D" id="1.20.58.1970">
    <property type="match status" value="1"/>
</dbReference>
<proteinExistence type="inferred from homology"/>
<evidence type="ECO:0000313" key="10">
    <source>
        <dbReference type="EMBL" id="CDO57669.1"/>
    </source>
</evidence>
<accession>A0A0J9XJW4</accession>
<organism evidence="10 11">
    <name type="scientific">Geotrichum candidum</name>
    <name type="common">Oospora lactis</name>
    <name type="synonym">Dipodascus geotrichum</name>
    <dbReference type="NCBI Taxonomy" id="1173061"/>
    <lineage>
        <taxon>Eukaryota</taxon>
        <taxon>Fungi</taxon>
        <taxon>Dikarya</taxon>
        <taxon>Ascomycota</taxon>
        <taxon>Saccharomycotina</taxon>
        <taxon>Dipodascomycetes</taxon>
        <taxon>Dipodascales</taxon>
        <taxon>Dipodascaceae</taxon>
        <taxon>Geotrichum</taxon>
    </lineage>
</organism>
<evidence type="ECO:0000256" key="7">
    <source>
        <dbReference type="ARBA" id="ARBA00023136"/>
    </source>
</evidence>
<comment type="subcellular location">
    <subcellularLocation>
        <location evidence="1">Golgi apparatus membrane</location>
        <topology evidence="1">Peripheral membrane protein</topology>
    </subcellularLocation>
</comment>
<keyword evidence="4" id="KW-0813">Transport</keyword>
<dbReference type="GO" id="GO:0015031">
    <property type="term" value="P:protein transport"/>
    <property type="evidence" value="ECO:0007669"/>
    <property type="project" value="UniProtKB-KW"/>
</dbReference>
<comment type="similarity">
    <text evidence="2">Belongs to the COG4 family.</text>
</comment>
<dbReference type="GO" id="GO:0000139">
    <property type="term" value="C:Golgi membrane"/>
    <property type="evidence" value="ECO:0007669"/>
    <property type="project" value="UniProtKB-SubCell"/>
</dbReference>
<dbReference type="Proteomes" id="UP000242525">
    <property type="component" value="Unassembled WGS sequence"/>
</dbReference>
<dbReference type="PANTHER" id="PTHR24016">
    <property type="entry name" value="CONSERVED OLIGOMERIC GOLGI COMPLEX SUBUNIT 4"/>
    <property type="match status" value="1"/>
</dbReference>
<keyword evidence="5" id="KW-0653">Protein transport</keyword>
<dbReference type="Pfam" id="PF20663">
    <property type="entry name" value="COG4_N"/>
    <property type="match status" value="1"/>
</dbReference>
<name>A0A0J9XJW4_GEOCN</name>
<dbReference type="InterPro" id="IPR013167">
    <property type="entry name" value="COG4_M"/>
</dbReference>
<dbReference type="SMART" id="SM00762">
    <property type="entry name" value="Cog4"/>
    <property type="match status" value="1"/>
</dbReference>
<evidence type="ECO:0000256" key="3">
    <source>
        <dbReference type="ARBA" id="ARBA00020975"/>
    </source>
</evidence>
<gene>
    <name evidence="10" type="ORF">BN980_GECA24s00340g</name>
</gene>
<dbReference type="InterPro" id="IPR048680">
    <property type="entry name" value="COG4_N"/>
</dbReference>
<dbReference type="InterPro" id="IPR048682">
    <property type="entry name" value="COG4"/>
</dbReference>
<keyword evidence="11" id="KW-1185">Reference proteome</keyword>
<reference evidence="10" key="1">
    <citation type="submission" date="2014-03" db="EMBL/GenBank/DDBJ databases">
        <authorList>
            <person name="Casaregola S."/>
        </authorList>
    </citation>
    <scope>NUCLEOTIDE SEQUENCE [LARGE SCALE GENOMIC DNA]</scope>
    <source>
        <strain evidence="10">CLIB 918</strain>
    </source>
</reference>
<keyword evidence="6" id="KW-0333">Golgi apparatus</keyword>
<evidence type="ECO:0000256" key="8">
    <source>
        <dbReference type="ARBA" id="ARBA00031340"/>
    </source>
</evidence>
<protein>
    <recommendedName>
        <fullName evidence="3">Conserved oligomeric Golgi complex subunit 4</fullName>
    </recommendedName>
    <alternativeName>
        <fullName evidence="8">Component of oligomeric Golgi complex 4</fullName>
    </alternativeName>
</protein>
<dbReference type="PANTHER" id="PTHR24016:SF0">
    <property type="entry name" value="CONSERVED OLIGOMERIC GOLGI COMPLEX SUBUNIT 4"/>
    <property type="match status" value="1"/>
</dbReference>
<evidence type="ECO:0000256" key="2">
    <source>
        <dbReference type="ARBA" id="ARBA00009215"/>
    </source>
</evidence>
<dbReference type="Pfam" id="PF08318">
    <property type="entry name" value="COG4_m"/>
    <property type="match status" value="1"/>
</dbReference>
<feature type="domain" description="COG4 transport protein middle alpha-helical bundle" evidence="9">
    <location>
        <begin position="210"/>
        <end position="551"/>
    </location>
</feature>
<dbReference type="EMBL" id="CCBN010000024">
    <property type="protein sequence ID" value="CDO57669.1"/>
    <property type="molecule type" value="Genomic_DNA"/>
</dbReference>
<evidence type="ECO:0000256" key="1">
    <source>
        <dbReference type="ARBA" id="ARBA00004395"/>
    </source>
</evidence>
<sequence length="833" mass="93078">MLAFSQIAESTRISNDRTITMPDISSSHFEFAFKTTSKSPTESVLKLKKSLDHADSLEDLHSAIAEVRAQREALTNTLDKHVSANQLAQSQGLRHLNLLRAQLGSALSQSHELTSTLSSASFVASGLSSRVRRIDLEQSRVREALDYVNKVIELKSSVQGAQAAIDTRDWDRAAWYISKARSLPPALIQGKFAKAMVPTAEFPDYPEETLKEASKSLGAIFLREFNKAAQEKDMETLTRYFKLFPLIGEEKEGLEVYAKFICGIITAQSRTRIQSRHEGANNISLFYGLAMTRLFENIAAIVNQHAPIVERHYGKGRMAKVLDRVQDEADSQGGLIIDTYWDERSVARLLTEIQAYGFPHLVSSFALNRVSGGGPSRAGSPALDQITGRISEDEAVDLKLVGELAREASVMLNRWSLYRKFIGYKWYDYSNEKNTNESGSVLYMPELLKNSNFAKKVTTKLGPAFETMSTFVFRRSVEKALQLEELPDNSAVYTTESPLVTSVVEDVMYIMNIILQQSLDTGDLVLIKNILNSIRRILESDFVGAMQRKLRDEAPRAVSNISNSNSASSSGIVSRLSTPPLIGANVKRGAGGHGLAGLSGADEIKLRSFMIYINNLQVASEYSERIIKGIDYESSLPFDDDATKAKELLDSLSHSFQARCDELMNDSLQVAFKQVVSTRIRNLTLSIFKNVDFMVSPKSQETAEFNGTLQPSEQFNVEWDTLMAGFTKVMAPKAYSKFISHAAVLLSKTLETRVWSLEGKVNELGAIQLDREISRIIGKVSNGRYKLREKFIRVAQIIMIIGLDDAEDEEGIQWVLTNEERRRARLIRVERRA</sequence>
<dbReference type="STRING" id="1173061.A0A0J9XJW4"/>
<evidence type="ECO:0000256" key="6">
    <source>
        <dbReference type="ARBA" id="ARBA00023034"/>
    </source>
</evidence>
<dbReference type="InterPro" id="IPR048684">
    <property type="entry name" value="COG4_C"/>
</dbReference>
<keyword evidence="7" id="KW-0472">Membrane</keyword>
<comment type="caution">
    <text evidence="10">The sequence shown here is derived from an EMBL/GenBank/DDBJ whole genome shotgun (WGS) entry which is preliminary data.</text>
</comment>
<evidence type="ECO:0000259" key="9">
    <source>
        <dbReference type="SMART" id="SM00762"/>
    </source>
</evidence>